<protein>
    <submittedName>
        <fullName evidence="9">Permease for cytosine/purines, uracil, thiamine, allantoin</fullName>
    </submittedName>
</protein>
<feature type="transmembrane region" description="Helical" evidence="8">
    <location>
        <begin position="158"/>
        <end position="176"/>
    </location>
</feature>
<dbReference type="KEGG" id="rxy:Rxyl_3052"/>
<feature type="transmembrane region" description="Helical" evidence="8">
    <location>
        <begin position="304"/>
        <end position="322"/>
    </location>
</feature>
<feature type="transmembrane region" description="Helical" evidence="8">
    <location>
        <begin position="328"/>
        <end position="350"/>
    </location>
</feature>
<accession>Q1ARL8</accession>
<keyword evidence="3 7" id="KW-0813">Transport</keyword>
<feature type="transmembrane region" description="Helical" evidence="8">
    <location>
        <begin position="51"/>
        <end position="70"/>
    </location>
</feature>
<dbReference type="InterPro" id="IPR026030">
    <property type="entry name" value="Pur-cyt_permease_Fcy2/21/22"/>
</dbReference>
<proteinExistence type="inferred from homology"/>
<evidence type="ECO:0000256" key="6">
    <source>
        <dbReference type="ARBA" id="ARBA00023136"/>
    </source>
</evidence>
<evidence type="ECO:0000256" key="1">
    <source>
        <dbReference type="ARBA" id="ARBA00004141"/>
    </source>
</evidence>
<dbReference type="InterPro" id="IPR001248">
    <property type="entry name" value="Pur-cyt_permease"/>
</dbReference>
<dbReference type="GO" id="GO:0022857">
    <property type="term" value="F:transmembrane transporter activity"/>
    <property type="evidence" value="ECO:0007669"/>
    <property type="project" value="InterPro"/>
</dbReference>
<dbReference type="eggNOG" id="COG1457">
    <property type="taxonomic scope" value="Bacteria"/>
</dbReference>
<feature type="transmembrane region" description="Helical" evidence="8">
    <location>
        <begin position="385"/>
        <end position="405"/>
    </location>
</feature>
<dbReference type="OrthoDB" id="9809167at2"/>
<evidence type="ECO:0000256" key="5">
    <source>
        <dbReference type="ARBA" id="ARBA00022989"/>
    </source>
</evidence>
<dbReference type="Gene3D" id="1.10.4160.10">
    <property type="entry name" value="Hydantoin permease"/>
    <property type="match status" value="1"/>
</dbReference>
<dbReference type="EMBL" id="CP000386">
    <property type="protein sequence ID" value="ABG05960.1"/>
    <property type="molecule type" value="Genomic_DNA"/>
</dbReference>
<dbReference type="CDD" id="cd11484">
    <property type="entry name" value="SLC-NCS1sbd_CobB-like"/>
    <property type="match status" value="1"/>
</dbReference>
<evidence type="ECO:0000256" key="3">
    <source>
        <dbReference type="ARBA" id="ARBA00022448"/>
    </source>
</evidence>
<dbReference type="RefSeq" id="WP_011565967.1">
    <property type="nucleotide sequence ID" value="NC_008148.1"/>
</dbReference>
<feature type="transmembrane region" description="Helical" evidence="8">
    <location>
        <begin position="227"/>
        <end position="250"/>
    </location>
</feature>
<dbReference type="STRING" id="266117.Rxyl_3052"/>
<dbReference type="PANTHER" id="PTHR31806:SF1">
    <property type="entry name" value="PURINE-CYTOSINE PERMEASE FCY2-RELATED"/>
    <property type="match status" value="1"/>
</dbReference>
<dbReference type="HOGENOM" id="CLU_026016_3_0_11"/>
<evidence type="ECO:0000256" key="2">
    <source>
        <dbReference type="ARBA" id="ARBA00008974"/>
    </source>
</evidence>
<dbReference type="PANTHER" id="PTHR31806">
    <property type="entry name" value="PURINE-CYTOSINE PERMEASE FCY2-RELATED"/>
    <property type="match status" value="1"/>
</dbReference>
<feature type="transmembrane region" description="Helical" evidence="8">
    <location>
        <begin position="123"/>
        <end position="146"/>
    </location>
</feature>
<sequence>MAAETHHIDVIPEDERHGRARDLFFVWFAANFNIGNAVFGAVAVFLGNDPLWAMLAVIVGNLLGGVFMAYHSAQGPQLGVPQLIQSRGQFGYYGALMPVGLAVLLYGGFFVLTAVIAGQALTAVFPGLSLDLAIVIGATLSLVLALFGYNAIHRAAQIGTWPLAIPVVMLTVATLGEGTPELTPSGFQIGPFALAVALSATFQLTYAPYVSDYSRYLPSDTKVSATFWWTFLGVTTSVIWTQLIGVLLAFQFENLTTFDAAKKLLGTNVLTAVILLISGAAIAGNNALNLYGGMLNLVPRGFKMRALLILPTFVVGTALAILASRDFIATLTNFLSLLQLTFVPWGAINLTDFYLVKKGRYDVGAFFEPRGPYYRDEASWTFHGIAWKAILCYLVGIIVQVPFLNNAWFKGWLTDPLGGGDFSFIFGLVVPAVLYYVLMRPRRTNVRNATELTEAAGGP</sequence>
<reference evidence="9 10" key="1">
    <citation type="submission" date="2006-06" db="EMBL/GenBank/DDBJ databases">
        <title>Complete sequence of Rubrobacter xylanophilus DSM 9941.</title>
        <authorList>
            <consortium name="US DOE Joint Genome Institute"/>
            <person name="Copeland A."/>
            <person name="Lucas S."/>
            <person name="Lapidus A."/>
            <person name="Barry K."/>
            <person name="Detter J.C."/>
            <person name="Glavina del Rio T."/>
            <person name="Hammon N."/>
            <person name="Israni S."/>
            <person name="Dalin E."/>
            <person name="Tice H."/>
            <person name="Pitluck S."/>
            <person name="Munk A.C."/>
            <person name="Brettin T."/>
            <person name="Bruce D."/>
            <person name="Han C."/>
            <person name="Tapia R."/>
            <person name="Gilna P."/>
            <person name="Schmutz J."/>
            <person name="Larimer F."/>
            <person name="Land M."/>
            <person name="Hauser L."/>
            <person name="Kyrpides N."/>
            <person name="Lykidis A."/>
            <person name="da Costa M.S."/>
            <person name="Rainey F.A."/>
            <person name="Empadinhas N."/>
            <person name="Jolivet E."/>
            <person name="Battista J.R."/>
            <person name="Richardson P."/>
        </authorList>
    </citation>
    <scope>NUCLEOTIDE SEQUENCE [LARGE SCALE GENOMIC DNA]</scope>
    <source>
        <strain evidence="10">DSM 9941 / NBRC 16129 / PRD-1</strain>
    </source>
</reference>
<feature type="transmembrane region" description="Helical" evidence="8">
    <location>
        <begin position="188"/>
        <end position="206"/>
    </location>
</feature>
<dbReference type="AlphaFoldDB" id="Q1ARL8"/>
<comment type="similarity">
    <text evidence="2 7">Belongs to the purine-cytosine permease (2.A.39) family.</text>
</comment>
<evidence type="ECO:0000256" key="8">
    <source>
        <dbReference type="SAM" id="Phobius"/>
    </source>
</evidence>
<keyword evidence="6 7" id="KW-0472">Membrane</keyword>
<evidence type="ECO:0000256" key="7">
    <source>
        <dbReference type="PIRNR" id="PIRNR002744"/>
    </source>
</evidence>
<evidence type="ECO:0000256" key="4">
    <source>
        <dbReference type="ARBA" id="ARBA00022692"/>
    </source>
</evidence>
<feature type="transmembrane region" description="Helical" evidence="8">
    <location>
        <begin position="24"/>
        <end position="45"/>
    </location>
</feature>
<dbReference type="GO" id="GO:0005886">
    <property type="term" value="C:plasma membrane"/>
    <property type="evidence" value="ECO:0007669"/>
    <property type="project" value="TreeGrafter"/>
</dbReference>
<feature type="transmembrane region" description="Helical" evidence="8">
    <location>
        <begin position="270"/>
        <end position="292"/>
    </location>
</feature>
<dbReference type="Pfam" id="PF02133">
    <property type="entry name" value="Transp_cyt_pur"/>
    <property type="match status" value="1"/>
</dbReference>
<evidence type="ECO:0000313" key="9">
    <source>
        <dbReference type="EMBL" id="ABG05960.1"/>
    </source>
</evidence>
<feature type="transmembrane region" description="Helical" evidence="8">
    <location>
        <begin position="90"/>
        <end position="117"/>
    </location>
</feature>
<keyword evidence="5 8" id="KW-1133">Transmembrane helix</keyword>
<keyword evidence="10" id="KW-1185">Reference proteome</keyword>
<dbReference type="Proteomes" id="UP000006637">
    <property type="component" value="Chromosome"/>
</dbReference>
<keyword evidence="4 8" id="KW-0812">Transmembrane</keyword>
<feature type="transmembrane region" description="Helical" evidence="8">
    <location>
        <begin position="417"/>
        <end position="438"/>
    </location>
</feature>
<comment type="subcellular location">
    <subcellularLocation>
        <location evidence="1">Membrane</location>
        <topology evidence="1">Multi-pass membrane protein</topology>
    </subcellularLocation>
</comment>
<evidence type="ECO:0000313" key="10">
    <source>
        <dbReference type="Proteomes" id="UP000006637"/>
    </source>
</evidence>
<name>Q1ARL8_RUBXD</name>
<organism evidence="9 10">
    <name type="scientific">Rubrobacter xylanophilus (strain DSM 9941 / JCM 11954 / NBRC 16129 / PRD-1)</name>
    <dbReference type="NCBI Taxonomy" id="266117"/>
    <lineage>
        <taxon>Bacteria</taxon>
        <taxon>Bacillati</taxon>
        <taxon>Actinomycetota</taxon>
        <taxon>Rubrobacteria</taxon>
        <taxon>Rubrobacterales</taxon>
        <taxon>Rubrobacteraceae</taxon>
        <taxon>Rubrobacter</taxon>
    </lineage>
</organism>
<dbReference type="PIRSF" id="PIRSF002744">
    <property type="entry name" value="Pur-cyt_permease"/>
    <property type="match status" value="1"/>
</dbReference>
<gene>
    <name evidence="9" type="ordered locus">Rxyl_3052</name>
</gene>
<dbReference type="PhylomeDB" id="Q1ARL8"/>